<evidence type="ECO:0000256" key="1">
    <source>
        <dbReference type="SAM" id="MobiDB-lite"/>
    </source>
</evidence>
<dbReference type="RefSeq" id="WP_162422933.1">
    <property type="nucleotide sequence ID" value="NZ_WVIE01000008.1"/>
</dbReference>
<evidence type="ECO:0000313" key="3">
    <source>
        <dbReference type="Proteomes" id="UP000646053"/>
    </source>
</evidence>
<comment type="caution">
    <text evidence="2">The sequence shown here is derived from an EMBL/GenBank/DDBJ whole genome shotgun (WGS) entry which is preliminary data.</text>
</comment>
<accession>A0A8J8CJB0</accession>
<organism evidence="2 3">
    <name type="scientific">Myxacorys almedinensis A</name>
    <dbReference type="NCBI Taxonomy" id="2690445"/>
    <lineage>
        <taxon>Bacteria</taxon>
        <taxon>Bacillati</taxon>
        <taxon>Cyanobacteriota</taxon>
        <taxon>Cyanophyceae</taxon>
        <taxon>Leptolyngbyales</taxon>
        <taxon>Leptolyngbyaceae</taxon>
        <taxon>Myxacorys</taxon>
        <taxon>Myxacorys almedinensis</taxon>
    </lineage>
</organism>
<dbReference type="EMBL" id="WVIE01000008">
    <property type="protein sequence ID" value="NDJ17421.1"/>
    <property type="molecule type" value="Genomic_DNA"/>
</dbReference>
<gene>
    <name evidence="2" type="ORF">GS601_08990</name>
</gene>
<dbReference type="Proteomes" id="UP000646053">
    <property type="component" value="Unassembled WGS sequence"/>
</dbReference>
<proteinExistence type="predicted"/>
<feature type="compositionally biased region" description="Polar residues" evidence="1">
    <location>
        <begin position="25"/>
        <end position="38"/>
    </location>
</feature>
<protein>
    <submittedName>
        <fullName evidence="2">Uncharacterized protein</fullName>
    </submittedName>
</protein>
<feature type="compositionally biased region" description="Polar residues" evidence="1">
    <location>
        <begin position="1"/>
        <end position="11"/>
    </location>
</feature>
<name>A0A8J8CJB0_9CYAN</name>
<feature type="region of interest" description="Disordered" evidence="1">
    <location>
        <begin position="1"/>
        <end position="54"/>
    </location>
</feature>
<reference evidence="2" key="1">
    <citation type="submission" date="2019-12" db="EMBL/GenBank/DDBJ databases">
        <title>High-Quality draft genome sequences of three cyanobacteria isolated from the limestone walls of the Old Cathedral of Coimbra.</title>
        <authorList>
            <person name="Tiago I."/>
            <person name="Soares F."/>
            <person name="Portugal A."/>
        </authorList>
    </citation>
    <scope>NUCLEOTIDE SEQUENCE</scope>
    <source>
        <strain evidence="2">A</strain>
    </source>
</reference>
<keyword evidence="3" id="KW-1185">Reference proteome</keyword>
<dbReference type="AlphaFoldDB" id="A0A8J8CJB0"/>
<evidence type="ECO:0000313" key="2">
    <source>
        <dbReference type="EMBL" id="NDJ17421.1"/>
    </source>
</evidence>
<sequence length="54" mass="5863">MSYLTAFSSTGRAGIGGKPDPAHSHTISSIQPQILQRRTQTKRHIHSSAESDCN</sequence>